<feature type="site" description="Interacts with tRNA; defines subfamily-specific binding signature" evidence="9">
    <location>
        <position position="292"/>
    </location>
</feature>
<dbReference type="PROSITE" id="PS01136">
    <property type="entry name" value="UPF0034"/>
    <property type="match status" value="1"/>
</dbReference>
<keyword evidence="3 9" id="KW-0285">Flavoprotein</keyword>
<dbReference type="HAMAP" id="MF_02043">
    <property type="entry name" value="DusC_subfam"/>
    <property type="match status" value="1"/>
</dbReference>
<keyword evidence="12" id="KW-0547">Nucleotide-binding</keyword>
<dbReference type="Gene3D" id="1.20.225.30">
    <property type="entry name" value="Dihydrouridine synthase, C-terminal recognition domain"/>
    <property type="match status" value="1"/>
</dbReference>
<evidence type="ECO:0000256" key="8">
    <source>
        <dbReference type="ARBA" id="ARBA00023002"/>
    </source>
</evidence>
<dbReference type="PANTHER" id="PTHR11082">
    <property type="entry name" value="TRNA-DIHYDROURIDINE SYNTHASE"/>
    <property type="match status" value="1"/>
</dbReference>
<dbReference type="GO" id="GO:0010181">
    <property type="term" value="F:FMN binding"/>
    <property type="evidence" value="ECO:0007669"/>
    <property type="project" value="UniProtKB-UniRule"/>
</dbReference>
<evidence type="ECO:0000256" key="6">
    <source>
        <dbReference type="ARBA" id="ARBA00022857"/>
    </source>
</evidence>
<comment type="similarity">
    <text evidence="10">Belongs to the dus family.</text>
</comment>
<evidence type="ECO:0000256" key="4">
    <source>
        <dbReference type="ARBA" id="ARBA00022643"/>
    </source>
</evidence>
<feature type="binding site" evidence="9 12">
    <location>
        <position position="61"/>
    </location>
    <ligand>
        <name>FMN</name>
        <dbReference type="ChEBI" id="CHEBI:58210"/>
    </ligand>
</feature>
<dbReference type="Proteomes" id="UP000282818">
    <property type="component" value="Unassembled WGS sequence"/>
</dbReference>
<dbReference type="EMBL" id="SACQ01000001">
    <property type="protein sequence ID" value="RVU32966.1"/>
    <property type="molecule type" value="Genomic_DNA"/>
</dbReference>
<feature type="site" description="Interacts with tRNA; defines subfamily-specific binding signature" evidence="9">
    <location>
        <position position="28"/>
    </location>
</feature>
<dbReference type="AlphaFoldDB" id="A0A437QEN0"/>
<keyword evidence="5 9" id="KW-0819">tRNA processing</keyword>
<dbReference type="PANTHER" id="PTHR11082:SF26">
    <property type="entry name" value="TRNA-DIHYDROURIDINE(16) SYNTHASE"/>
    <property type="match status" value="1"/>
</dbReference>
<dbReference type="CDD" id="cd02801">
    <property type="entry name" value="DUS_like_FMN"/>
    <property type="match status" value="1"/>
</dbReference>
<comment type="catalytic activity">
    <reaction evidence="9">
        <text>5,6-dihydrouridine(16) in tRNA + NADP(+) = uridine(16) in tRNA + NADPH + H(+)</text>
        <dbReference type="Rhea" id="RHEA:53376"/>
        <dbReference type="Rhea" id="RHEA-COMP:13543"/>
        <dbReference type="Rhea" id="RHEA-COMP:13544"/>
        <dbReference type="ChEBI" id="CHEBI:15378"/>
        <dbReference type="ChEBI" id="CHEBI:57783"/>
        <dbReference type="ChEBI" id="CHEBI:58349"/>
        <dbReference type="ChEBI" id="CHEBI:65315"/>
        <dbReference type="ChEBI" id="CHEBI:74443"/>
    </reaction>
</comment>
<feature type="site" description="Interacts with tRNA" evidence="9">
    <location>
        <position position="169"/>
    </location>
</feature>
<feature type="active site" description="Proton donor" evidence="9 11">
    <location>
        <position position="91"/>
    </location>
</feature>
<gene>
    <name evidence="9" type="primary">dusC</name>
    <name evidence="14" type="ORF">EOE65_01450</name>
</gene>
<protein>
    <recommendedName>
        <fullName evidence="9">tRNA-dihydrouridine(16) synthase</fullName>
        <ecNumber evidence="9">1.3.1.-</ecNumber>
    </recommendedName>
    <alternativeName>
        <fullName evidence="9">U16-specific dihydrouridine synthase</fullName>
        <shortName evidence="9">U16-specific Dus</shortName>
    </alternativeName>
    <alternativeName>
        <fullName evidence="9">tRNA-dihydrouridine synthase C</fullName>
    </alternativeName>
</protein>
<evidence type="ECO:0000256" key="11">
    <source>
        <dbReference type="PIRSR" id="PIRSR006621-1"/>
    </source>
</evidence>
<organism evidence="14 15">
    <name type="scientific">Neptunomonas marina</name>
    <dbReference type="NCBI Taxonomy" id="1815562"/>
    <lineage>
        <taxon>Bacteria</taxon>
        <taxon>Pseudomonadati</taxon>
        <taxon>Pseudomonadota</taxon>
        <taxon>Gammaproteobacteria</taxon>
        <taxon>Oceanospirillales</taxon>
        <taxon>Oceanospirillaceae</taxon>
        <taxon>Neptunomonas</taxon>
    </lineage>
</organism>
<evidence type="ECO:0000256" key="10">
    <source>
        <dbReference type="PIRNR" id="PIRNR006621"/>
    </source>
</evidence>
<evidence type="ECO:0000256" key="5">
    <source>
        <dbReference type="ARBA" id="ARBA00022694"/>
    </source>
</evidence>
<feature type="binding site" evidence="9">
    <location>
        <begin position="192"/>
        <end position="194"/>
    </location>
    <ligand>
        <name>FMN</name>
        <dbReference type="ChEBI" id="CHEBI:58210"/>
    </ligand>
</feature>
<comment type="caution">
    <text evidence="9">Lacks conserved residue(s) required for the propagation of feature annotation.</text>
</comment>
<dbReference type="InterPro" id="IPR018517">
    <property type="entry name" value="tRNA_hU_synthase_CS"/>
</dbReference>
<keyword evidence="7 9" id="KW-0694">RNA-binding</keyword>
<comment type="function">
    <text evidence="9">Catalyzes the synthesis of 5,6-dihydrouridine (D), a modified base found in the D-loop of most tRNAs, via the reduction of the C5-C6 double bond in target uridines. Specifically modifies U16 in tRNAs.</text>
</comment>
<keyword evidence="6 9" id="KW-0521">NADP</keyword>
<dbReference type="InterPro" id="IPR001269">
    <property type="entry name" value="DUS_fam"/>
</dbReference>
<feature type="binding site" evidence="9 12">
    <location>
        <position position="132"/>
    </location>
    <ligand>
        <name>FMN</name>
        <dbReference type="ChEBI" id="CHEBI:58210"/>
    </ligand>
</feature>
<keyword evidence="15" id="KW-1185">Reference proteome</keyword>
<comment type="catalytic activity">
    <reaction evidence="9">
        <text>5,6-dihydrouridine(16) in tRNA + NAD(+) = uridine(16) in tRNA + NADH + H(+)</text>
        <dbReference type="Rhea" id="RHEA:53380"/>
        <dbReference type="Rhea" id="RHEA-COMP:13543"/>
        <dbReference type="Rhea" id="RHEA-COMP:13544"/>
        <dbReference type="ChEBI" id="CHEBI:15378"/>
        <dbReference type="ChEBI" id="CHEBI:57540"/>
        <dbReference type="ChEBI" id="CHEBI:57945"/>
        <dbReference type="ChEBI" id="CHEBI:65315"/>
        <dbReference type="ChEBI" id="CHEBI:74443"/>
    </reaction>
</comment>
<proteinExistence type="inferred from homology"/>
<dbReference type="SUPFAM" id="SSF51395">
    <property type="entry name" value="FMN-linked oxidoreductases"/>
    <property type="match status" value="1"/>
</dbReference>
<feature type="binding site" evidence="9 12">
    <location>
        <begin position="216"/>
        <end position="217"/>
    </location>
    <ligand>
        <name>FMN</name>
        <dbReference type="ChEBI" id="CHEBI:58210"/>
    </ligand>
</feature>
<accession>A0A437QEN0</accession>
<comment type="cofactor">
    <cofactor evidence="1 9 10 12">
        <name>FMN</name>
        <dbReference type="ChEBI" id="CHEBI:58210"/>
    </cofactor>
</comment>
<dbReference type="Gene3D" id="3.20.20.70">
    <property type="entry name" value="Aldolase class I"/>
    <property type="match status" value="1"/>
</dbReference>
<sequence length="310" mass="34521">MEGVVDYTMRKLVTELGGVDLCVTEFIRVTEQLLPRKEFLKHAPELYEGGRTSAAIPVAVQLLGSDPEALAMNAIRAARMGAPSVDLNFGCPSKTVNKSRGGAVLLDEPNLIHDIVKTVRAAVPDKVPVTAKMRLGNKDKTLAFENAVAIEEAGANGLAIHARTKVEGYKPPAHWEWIARIKEQVNLPIVANGEVWTCDDYRRCRDISGCEDVMIGRGLIARPELGLMIKADRIGEQATAAAWHEVLKLLLRYFDHVEAKLPARYVHGRIKQWINMMRPQREEAEALFAEIKVIKDLTLLRNYLVEQLEA</sequence>
<comment type="caution">
    <text evidence="14">The sequence shown here is derived from an EMBL/GenBank/DDBJ whole genome shotgun (WGS) entry which is preliminary data.</text>
</comment>
<evidence type="ECO:0000259" key="13">
    <source>
        <dbReference type="Pfam" id="PF01207"/>
    </source>
</evidence>
<dbReference type="EC" id="1.3.1.-" evidence="9"/>
<dbReference type="Pfam" id="PF01207">
    <property type="entry name" value="Dus"/>
    <property type="match status" value="1"/>
</dbReference>
<evidence type="ECO:0000313" key="15">
    <source>
        <dbReference type="Proteomes" id="UP000282818"/>
    </source>
</evidence>
<evidence type="ECO:0000256" key="12">
    <source>
        <dbReference type="PIRSR" id="PIRSR006621-2"/>
    </source>
</evidence>
<dbReference type="InterPro" id="IPR032886">
    <property type="entry name" value="DusC"/>
</dbReference>
<dbReference type="InterPro" id="IPR042270">
    <property type="entry name" value="DusC_C"/>
</dbReference>
<dbReference type="GO" id="GO:0000049">
    <property type="term" value="F:tRNA binding"/>
    <property type="evidence" value="ECO:0007669"/>
    <property type="project" value="UniProtKB-UniRule"/>
</dbReference>
<feature type="site" description="Interacts with tRNA" evidence="9">
    <location>
        <position position="88"/>
    </location>
</feature>
<dbReference type="GO" id="GO:0102262">
    <property type="term" value="F:tRNA-dihydrouridine16 synthase activity"/>
    <property type="evidence" value="ECO:0007669"/>
    <property type="project" value="RHEA"/>
</dbReference>
<feature type="site" description="Interacts with tRNA; defines subfamily-specific binding signature" evidence="9">
    <location>
        <position position="271"/>
    </location>
</feature>
<feature type="domain" description="DUS-like FMN-binding" evidence="13">
    <location>
        <begin position="1"/>
        <end position="260"/>
    </location>
</feature>
<evidence type="ECO:0000256" key="9">
    <source>
        <dbReference type="HAMAP-Rule" id="MF_02043"/>
    </source>
</evidence>
<evidence type="ECO:0000256" key="2">
    <source>
        <dbReference type="ARBA" id="ARBA00022555"/>
    </source>
</evidence>
<evidence type="ECO:0000256" key="1">
    <source>
        <dbReference type="ARBA" id="ARBA00001917"/>
    </source>
</evidence>
<feature type="site" description="Interacts with tRNA; defines subfamily-specific binding signature" evidence="9">
    <location>
        <position position="269"/>
    </location>
</feature>
<keyword evidence="8 9" id="KW-0560">Oxidoreductase</keyword>
<evidence type="ECO:0000256" key="3">
    <source>
        <dbReference type="ARBA" id="ARBA00022630"/>
    </source>
</evidence>
<dbReference type="GO" id="GO:0050660">
    <property type="term" value="F:flavin adenine dinucleotide binding"/>
    <property type="evidence" value="ECO:0007669"/>
    <property type="project" value="InterPro"/>
</dbReference>
<keyword evidence="4 9" id="KW-0288">FMN</keyword>
<dbReference type="InterPro" id="IPR013785">
    <property type="entry name" value="Aldolase_TIM"/>
</dbReference>
<evidence type="ECO:0000313" key="14">
    <source>
        <dbReference type="EMBL" id="RVU32966.1"/>
    </source>
</evidence>
<comment type="similarity">
    <text evidence="9">Belongs to the Dus family. DusC subfamily.</text>
</comment>
<name>A0A437QEN0_9GAMM</name>
<dbReference type="PIRSF" id="PIRSF006621">
    <property type="entry name" value="Dus"/>
    <property type="match status" value="1"/>
</dbReference>
<evidence type="ECO:0000256" key="7">
    <source>
        <dbReference type="ARBA" id="ARBA00022884"/>
    </source>
</evidence>
<feature type="binding site" evidence="12">
    <location>
        <position position="161"/>
    </location>
    <ligand>
        <name>FMN</name>
        <dbReference type="ChEBI" id="CHEBI:58210"/>
    </ligand>
</feature>
<keyword evidence="2 9" id="KW-0820">tRNA-binding</keyword>
<reference evidence="14 15" key="1">
    <citation type="submission" date="2019-01" db="EMBL/GenBank/DDBJ databases">
        <authorList>
            <person name="Chen W.-M."/>
        </authorList>
    </citation>
    <scope>NUCLEOTIDE SEQUENCE [LARGE SCALE GENOMIC DNA]</scope>
    <source>
        <strain evidence="14 15">HPM-16</strain>
    </source>
</reference>
<dbReference type="InterPro" id="IPR035587">
    <property type="entry name" value="DUS-like_FMN-bd"/>
</dbReference>